<dbReference type="Pfam" id="PF05485">
    <property type="entry name" value="THAP"/>
    <property type="match status" value="1"/>
</dbReference>
<dbReference type="InterPro" id="IPR006612">
    <property type="entry name" value="THAP_Znf"/>
</dbReference>
<dbReference type="SMART" id="SM00980">
    <property type="entry name" value="THAP"/>
    <property type="match status" value="1"/>
</dbReference>
<evidence type="ECO:0000313" key="9">
    <source>
        <dbReference type="Proteomes" id="UP001652741"/>
    </source>
</evidence>
<evidence type="ECO:0000256" key="2">
    <source>
        <dbReference type="ARBA" id="ARBA00022723"/>
    </source>
</evidence>
<feature type="region of interest" description="Disordered" evidence="7">
    <location>
        <begin position="153"/>
        <end position="206"/>
    </location>
</feature>
<keyword evidence="4" id="KW-0862">Zinc</keyword>
<evidence type="ECO:0000256" key="5">
    <source>
        <dbReference type="ARBA" id="ARBA00023125"/>
    </source>
</evidence>
<dbReference type="Pfam" id="PF13613">
    <property type="entry name" value="HTH_Tnp_4"/>
    <property type="match status" value="1"/>
</dbReference>
<evidence type="ECO:0000259" key="8">
    <source>
        <dbReference type="PROSITE" id="PS50950"/>
    </source>
</evidence>
<evidence type="ECO:0000256" key="1">
    <source>
        <dbReference type="ARBA" id="ARBA00001968"/>
    </source>
</evidence>
<evidence type="ECO:0000256" key="6">
    <source>
        <dbReference type="PROSITE-ProRule" id="PRU00309"/>
    </source>
</evidence>
<dbReference type="GeneID" id="106582070"/>
<dbReference type="PANTHER" id="PTHR23080:SF144">
    <property type="entry name" value="SPINDLE AND KINETOCHORE ASSOCIATED COMPLEX SUBUNIT 3"/>
    <property type="match status" value="1"/>
</dbReference>
<sequence length="532" mass="58234">MYEATKSHFTNLPTATILGVRIVLENHHPLGLIMVHTCVVAGCRNRRIPGTSLSFYRFPRDPDRKQRWIAAVNREGWLPNDGSRLCSTHFISGKQVKNPRSPDYVPSVFTSAPLSPESEIKEETAAFEISDKQEAQVEAANALLFLQGQGRSVVDQRPSQEDHDVAQSASSSSTSDNGEESEPVSSDSKDRGGKPGKRSAAEPDNYEDVLKILKKENRALQESVDKMSLSENSFRNDPEKVRFYTGLPNYFVFETVMWLLAPHMNGTKNMVKLSKFQQLLLTLMRLRLDLKNQDLAYRFGVKVGTVTRTVLRMVNVMSTTLVPTAVFWPSRAELRKNLPAALHSTYPDCAVIIDCFRVTLEKPGSEVNLFCQGASAGSNTLKYMIGMAPQGVVTFVSRGSPGSVSDKSLAEGCGFLGKLLPGDVVLADKDFDIGELVAAHGALLKITGSDGGEGSEGSEGVSLTDISPEKLSVRRHVERVVSMVKLRYSMLTGPVEGPFTAAERSSNIFTFDKIVQVACALNNLCISAAPLE</sequence>
<dbReference type="SUPFAM" id="SSF57716">
    <property type="entry name" value="Glucocorticoid receptor-like (DNA-binding domain)"/>
    <property type="match status" value="1"/>
</dbReference>
<protein>
    <submittedName>
        <fullName evidence="10">Uncharacterized protein isoform X1</fullName>
    </submittedName>
</protein>
<keyword evidence="5 6" id="KW-0238">DNA-binding</keyword>
<reference evidence="10" key="1">
    <citation type="submission" date="2025-08" db="UniProtKB">
        <authorList>
            <consortium name="RefSeq"/>
        </authorList>
    </citation>
    <scope>IDENTIFICATION</scope>
</reference>
<dbReference type="PANTHER" id="PTHR23080">
    <property type="entry name" value="THAP DOMAIN PROTEIN"/>
    <property type="match status" value="1"/>
</dbReference>
<keyword evidence="2" id="KW-0479">Metal-binding</keyword>
<comment type="cofactor">
    <cofactor evidence="1">
        <name>a divalent metal cation</name>
        <dbReference type="ChEBI" id="CHEBI:60240"/>
    </cofactor>
</comment>
<name>A0A1S3NYA8_SALSA</name>
<dbReference type="RefSeq" id="XP_014020260.1">
    <property type="nucleotide sequence ID" value="XM_014164785.1"/>
</dbReference>
<keyword evidence="3 6" id="KW-0863">Zinc-finger</keyword>
<dbReference type="GO" id="GO:0008270">
    <property type="term" value="F:zinc ion binding"/>
    <property type="evidence" value="ECO:0007669"/>
    <property type="project" value="UniProtKB-KW"/>
</dbReference>
<dbReference type="InterPro" id="IPR027805">
    <property type="entry name" value="Transposase_HTH_dom"/>
</dbReference>
<dbReference type="PROSITE" id="PS50950">
    <property type="entry name" value="ZF_THAP"/>
    <property type="match status" value="1"/>
</dbReference>
<evidence type="ECO:0000256" key="4">
    <source>
        <dbReference type="ARBA" id="ARBA00022833"/>
    </source>
</evidence>
<gene>
    <name evidence="10" type="primary">LOC106582070</name>
</gene>
<dbReference type="KEGG" id="sasa:106582070"/>
<dbReference type="OrthoDB" id="7312725at2759"/>
<evidence type="ECO:0000256" key="7">
    <source>
        <dbReference type="SAM" id="MobiDB-lite"/>
    </source>
</evidence>
<dbReference type="Proteomes" id="UP001652741">
    <property type="component" value="Chromosome ssa21"/>
</dbReference>
<dbReference type="Pfam" id="PF13359">
    <property type="entry name" value="DDE_Tnp_4"/>
    <property type="match status" value="1"/>
</dbReference>
<dbReference type="STRING" id="8030.ENSSSAP00000066568"/>
<feature type="domain" description="THAP-type" evidence="8">
    <location>
        <begin position="34"/>
        <end position="109"/>
    </location>
</feature>
<evidence type="ECO:0000256" key="3">
    <source>
        <dbReference type="ARBA" id="ARBA00022771"/>
    </source>
</evidence>
<keyword evidence="9" id="KW-1185">Reference proteome</keyword>
<proteinExistence type="predicted"/>
<organism evidence="9 10">
    <name type="scientific">Salmo salar</name>
    <name type="common">Atlantic salmon</name>
    <dbReference type="NCBI Taxonomy" id="8030"/>
    <lineage>
        <taxon>Eukaryota</taxon>
        <taxon>Metazoa</taxon>
        <taxon>Chordata</taxon>
        <taxon>Craniata</taxon>
        <taxon>Vertebrata</taxon>
        <taxon>Euteleostomi</taxon>
        <taxon>Actinopterygii</taxon>
        <taxon>Neopterygii</taxon>
        <taxon>Teleostei</taxon>
        <taxon>Protacanthopterygii</taxon>
        <taxon>Salmoniformes</taxon>
        <taxon>Salmonidae</taxon>
        <taxon>Salmoninae</taxon>
        <taxon>Salmo</taxon>
    </lineage>
</organism>
<accession>A0A1S3NYA8</accession>
<dbReference type="GO" id="GO:0003677">
    <property type="term" value="F:DNA binding"/>
    <property type="evidence" value="ECO:0007669"/>
    <property type="project" value="UniProtKB-UniRule"/>
</dbReference>
<dbReference type="AlphaFoldDB" id="A0A1S3NYA8"/>
<evidence type="ECO:0000313" key="10">
    <source>
        <dbReference type="RefSeq" id="XP_014020260.1"/>
    </source>
</evidence>
<dbReference type="InterPro" id="IPR027806">
    <property type="entry name" value="HARBI1_dom"/>
</dbReference>